<evidence type="ECO:0000256" key="2">
    <source>
        <dbReference type="ARBA" id="ARBA00022771"/>
    </source>
</evidence>
<sequence length="68" mass="7777">VGDAQVPVPIFIEGKRGRKLLRVGYHTYTLHLMKHTHGIAKLRWRCLTHYMKGCKAVIYTVENTVVTA</sequence>
<proteinExistence type="predicted"/>
<accession>S4PV08</accession>
<dbReference type="GO" id="GO:0008270">
    <property type="term" value="F:zinc ion binding"/>
    <property type="evidence" value="ECO:0007669"/>
    <property type="project" value="UniProtKB-KW"/>
</dbReference>
<dbReference type="EMBL" id="GAIX01009363">
    <property type="protein sequence ID" value="JAA83197.1"/>
    <property type="molecule type" value="Transcribed_RNA"/>
</dbReference>
<name>S4PV08_9NEOP</name>
<reference evidence="5" key="2">
    <citation type="submission" date="2013-05" db="EMBL/GenBank/DDBJ databases">
        <authorList>
            <person name="Carter J.-M."/>
            <person name="Baker S.C."/>
            <person name="Pink R."/>
            <person name="Carter D.R.F."/>
            <person name="Collins A."/>
            <person name="Tomlin J."/>
            <person name="Gibbs M."/>
            <person name="Breuker C.J."/>
        </authorList>
    </citation>
    <scope>NUCLEOTIDE SEQUENCE</scope>
    <source>
        <tissue evidence="5">Ovary</tissue>
    </source>
</reference>
<organism evidence="5">
    <name type="scientific">Pararge aegeria</name>
    <name type="common">speckled wood butterfly</name>
    <dbReference type="NCBI Taxonomy" id="116150"/>
    <lineage>
        <taxon>Eukaryota</taxon>
        <taxon>Metazoa</taxon>
        <taxon>Ecdysozoa</taxon>
        <taxon>Arthropoda</taxon>
        <taxon>Hexapoda</taxon>
        <taxon>Insecta</taxon>
        <taxon>Pterygota</taxon>
        <taxon>Neoptera</taxon>
        <taxon>Endopterygota</taxon>
        <taxon>Lepidoptera</taxon>
        <taxon>Glossata</taxon>
        <taxon>Ditrysia</taxon>
        <taxon>Papilionoidea</taxon>
        <taxon>Nymphalidae</taxon>
        <taxon>Satyrinae</taxon>
        <taxon>Satyrini</taxon>
        <taxon>Parargina</taxon>
        <taxon>Pararge</taxon>
    </lineage>
</organism>
<evidence type="ECO:0000259" key="4">
    <source>
        <dbReference type="Pfam" id="PF04500"/>
    </source>
</evidence>
<dbReference type="InterPro" id="IPR007588">
    <property type="entry name" value="Znf_FLYWCH"/>
</dbReference>
<dbReference type="Pfam" id="PF04500">
    <property type="entry name" value="FLYWCH"/>
    <property type="match status" value="1"/>
</dbReference>
<reference evidence="5" key="1">
    <citation type="journal article" date="2013" name="BMC Genomics">
        <title>Unscrambling butterfly oogenesis.</title>
        <authorList>
            <person name="Carter J.M."/>
            <person name="Baker S.C."/>
            <person name="Pink R."/>
            <person name="Carter D.R."/>
            <person name="Collins A."/>
            <person name="Tomlin J."/>
            <person name="Gibbs M."/>
            <person name="Breuker C.J."/>
        </authorList>
    </citation>
    <scope>NUCLEOTIDE SEQUENCE</scope>
    <source>
        <tissue evidence="5">Ovary</tissue>
    </source>
</reference>
<dbReference type="AlphaFoldDB" id="S4PV08"/>
<evidence type="ECO:0000256" key="1">
    <source>
        <dbReference type="ARBA" id="ARBA00022723"/>
    </source>
</evidence>
<protein>
    <recommendedName>
        <fullName evidence="4">FLYWCH-type domain-containing protein</fullName>
    </recommendedName>
</protein>
<feature type="non-terminal residue" evidence="5">
    <location>
        <position position="1"/>
    </location>
</feature>
<keyword evidence="2" id="KW-0863">Zinc-finger</keyword>
<evidence type="ECO:0000313" key="5">
    <source>
        <dbReference type="EMBL" id="JAA83197.1"/>
    </source>
</evidence>
<dbReference type="Gene3D" id="2.20.25.240">
    <property type="match status" value="1"/>
</dbReference>
<evidence type="ECO:0000256" key="3">
    <source>
        <dbReference type="ARBA" id="ARBA00022833"/>
    </source>
</evidence>
<feature type="non-terminal residue" evidence="5">
    <location>
        <position position="68"/>
    </location>
</feature>
<feature type="domain" description="FLYWCH-type" evidence="4">
    <location>
        <begin position="11"/>
        <end position="64"/>
    </location>
</feature>
<keyword evidence="3" id="KW-0862">Zinc</keyword>
<keyword evidence="1" id="KW-0479">Metal-binding</keyword>